<dbReference type="GO" id="GO:0004866">
    <property type="term" value="F:endopeptidase inhibitor activity"/>
    <property type="evidence" value="ECO:0007669"/>
    <property type="project" value="InterPro"/>
</dbReference>
<dbReference type="SUPFAM" id="SSF51294">
    <property type="entry name" value="Hedgehog/intein (Hint) domain"/>
    <property type="match status" value="1"/>
</dbReference>
<dbReference type="EMBL" id="PFNL01000161">
    <property type="protein sequence ID" value="PIZ44854.1"/>
    <property type="molecule type" value="Genomic_DNA"/>
</dbReference>
<dbReference type="Pfam" id="PF00207">
    <property type="entry name" value="A2M"/>
    <property type="match status" value="1"/>
</dbReference>
<evidence type="ECO:0000313" key="2">
    <source>
        <dbReference type="EMBL" id="PIZ44854.1"/>
    </source>
</evidence>
<evidence type="ECO:0000259" key="1">
    <source>
        <dbReference type="SMART" id="SM01360"/>
    </source>
</evidence>
<accession>A0A2M7TG26</accession>
<proteinExistence type="predicted"/>
<dbReference type="InterPro" id="IPR001599">
    <property type="entry name" value="Macroglobln_a2"/>
</dbReference>
<sequence length="656" mass="73128">MEYIEGDFDVYNLRVDEYHTYIAGGYYVHNDKGRENFVDTAYFGTVTTNASGTTTTSFNLPDNLTSWRITYQGVTRDLFAGSGSTNISVTLPMFIDLNVGKEFLLSDEPQISVRLHGEAVGKGAPSSVSVSFPTLGVTDPVEYVGTVGDVLWIPLPSLQVGEHYVTVKANVDGYEDTITKYFTVIESRLKVPQTSFDVLSPEYKVDDPQTVSYITLSDRNRGRYLSSVNRLKWYSGSRVDQIIASHMGETLYDTYFAAGSTRTGDIDIDIGKYQLASGGISLLPYGDADIEISAKVSAVASDQLDKNALRKYFLGVLSKDDLTLKEEAPALYGLATLGYPILNEVNGLLNSEEIDVRSRIYLALALSRLGDKSHAWDIYKSILEEYGEEASPYIRINSGTDIDDILEFTITMAQLGANLKDERAESLFKYTEDVRTTDILVVLEMIDYLKEIIPILPSDPVSFTYAYNDISDTVELKNGNVMMFDLGPEQYSDLSFSNITGNVGIAITREVSLSDLNNFPQSSNFEFTRSYNSTDIKDGDLVTVTIDYDLNKDTAYDGCYEVVDVLPSGLRPISRPYEYGIDYDSSYQYPIRVEGQEVSFCVYHTGNLEDQNYTPLVYYARTASLGTYTAEETIMQSIKARSEFKLGTRAQVKITQ</sequence>
<dbReference type="PROSITE" id="PS50818">
    <property type="entry name" value="INTEIN_C_TER"/>
    <property type="match status" value="1"/>
</dbReference>
<reference evidence="3" key="1">
    <citation type="submission" date="2017-09" db="EMBL/GenBank/DDBJ databases">
        <title>Depth-based differentiation of microbial function through sediment-hosted aquifers and enrichment of novel symbionts in the deep terrestrial subsurface.</title>
        <authorList>
            <person name="Probst A.J."/>
            <person name="Ladd B."/>
            <person name="Jarett J.K."/>
            <person name="Geller-Mcgrath D.E."/>
            <person name="Sieber C.M.K."/>
            <person name="Emerson J.B."/>
            <person name="Anantharaman K."/>
            <person name="Thomas B.C."/>
            <person name="Malmstrom R."/>
            <person name="Stieglmeier M."/>
            <person name="Klingl A."/>
            <person name="Woyke T."/>
            <person name="Ryan C.M."/>
            <person name="Banfield J.F."/>
        </authorList>
    </citation>
    <scope>NUCLEOTIDE SEQUENCE [LARGE SCALE GENOMIC DNA]</scope>
</reference>
<dbReference type="InterPro" id="IPR036844">
    <property type="entry name" value="Hint_dom_sf"/>
</dbReference>
<protein>
    <recommendedName>
        <fullName evidence="1">Alpha-2-macroglobulin domain-containing protein</fullName>
    </recommendedName>
</protein>
<evidence type="ECO:0000313" key="3">
    <source>
        <dbReference type="Proteomes" id="UP000228920"/>
    </source>
</evidence>
<dbReference type="AlphaFoldDB" id="A0A2M7TG26"/>
<dbReference type="SMART" id="SM01360">
    <property type="entry name" value="A2M"/>
    <property type="match status" value="1"/>
</dbReference>
<organism evidence="2 3">
    <name type="scientific">candidate division WWE3 bacterium CG_4_10_14_0_2_um_filter_41_14</name>
    <dbReference type="NCBI Taxonomy" id="1975072"/>
    <lineage>
        <taxon>Bacteria</taxon>
        <taxon>Katanobacteria</taxon>
    </lineage>
</organism>
<feature type="domain" description="Alpha-2-macroglobulin" evidence="1">
    <location>
        <begin position="40"/>
        <end position="132"/>
    </location>
</feature>
<gene>
    <name evidence="2" type="ORF">COY32_05905</name>
</gene>
<dbReference type="InterPro" id="IPR030934">
    <property type="entry name" value="Intein_C"/>
</dbReference>
<name>A0A2M7TG26_UNCKA</name>
<dbReference type="Proteomes" id="UP000228920">
    <property type="component" value="Unassembled WGS sequence"/>
</dbReference>
<comment type="caution">
    <text evidence="2">The sequence shown here is derived from an EMBL/GenBank/DDBJ whole genome shotgun (WGS) entry which is preliminary data.</text>
</comment>